<dbReference type="RefSeq" id="WP_208056788.1">
    <property type="nucleotide sequence ID" value="NZ_JAGEMK010000010.1"/>
</dbReference>
<accession>A0A939RT03</accession>
<dbReference type="EMBL" id="JAGEMK010000010">
    <property type="protein sequence ID" value="MBO1753097.1"/>
    <property type="molecule type" value="Genomic_DNA"/>
</dbReference>
<keyword evidence="1" id="KW-0472">Membrane</keyword>
<evidence type="ECO:0000256" key="1">
    <source>
        <dbReference type="SAM" id="Phobius"/>
    </source>
</evidence>
<gene>
    <name evidence="2" type="ORF">J4G33_14900</name>
</gene>
<feature type="transmembrane region" description="Helical" evidence="1">
    <location>
        <begin position="29"/>
        <end position="52"/>
    </location>
</feature>
<comment type="caution">
    <text evidence="2">The sequence shown here is derived from an EMBL/GenBank/DDBJ whole genome shotgun (WGS) entry which is preliminary data.</text>
</comment>
<evidence type="ECO:0000313" key="3">
    <source>
        <dbReference type="Proteomes" id="UP000664209"/>
    </source>
</evidence>
<evidence type="ECO:0000313" key="2">
    <source>
        <dbReference type="EMBL" id="MBO1753097.1"/>
    </source>
</evidence>
<name>A0A939RT03_9CELL</name>
<proteinExistence type="predicted"/>
<feature type="transmembrane region" description="Helical" evidence="1">
    <location>
        <begin position="64"/>
        <end position="84"/>
    </location>
</feature>
<dbReference type="AlphaFoldDB" id="A0A939RT03"/>
<sequence>MIAWAITAAVVVVVDPVLADAAWWDYDGSGLLGALAFPLGLWIVLSAGLGFLSSLTDARTAHVLLALAVVASSAIVTVTWTLLLSDAFPSSQAAPLGLPIAAGAVVLFAATAAVSAVRNRRRASRA</sequence>
<organism evidence="2 3">
    <name type="scientific">Actinotalea soli</name>
    <dbReference type="NCBI Taxonomy" id="2819234"/>
    <lineage>
        <taxon>Bacteria</taxon>
        <taxon>Bacillati</taxon>
        <taxon>Actinomycetota</taxon>
        <taxon>Actinomycetes</taxon>
        <taxon>Micrococcales</taxon>
        <taxon>Cellulomonadaceae</taxon>
        <taxon>Actinotalea</taxon>
    </lineage>
</organism>
<feature type="transmembrane region" description="Helical" evidence="1">
    <location>
        <begin position="96"/>
        <end position="117"/>
    </location>
</feature>
<protein>
    <submittedName>
        <fullName evidence="2">Uncharacterized protein</fullName>
    </submittedName>
</protein>
<keyword evidence="1" id="KW-0812">Transmembrane</keyword>
<keyword evidence="3" id="KW-1185">Reference proteome</keyword>
<keyword evidence="1" id="KW-1133">Transmembrane helix</keyword>
<reference evidence="2" key="1">
    <citation type="submission" date="2021-03" db="EMBL/GenBank/DDBJ databases">
        <title>Actinotalea soli sp. nov., isolated from soil.</title>
        <authorList>
            <person name="Ping W."/>
            <person name="Zhang J."/>
        </authorList>
    </citation>
    <scope>NUCLEOTIDE SEQUENCE</scope>
    <source>
        <strain evidence="2">BY-33</strain>
    </source>
</reference>
<dbReference type="Proteomes" id="UP000664209">
    <property type="component" value="Unassembled WGS sequence"/>
</dbReference>